<reference evidence="1 2" key="1">
    <citation type="journal article" date="2015" name="Genome Announc.">
        <title>Complete genome sequence of Vibrio alginolyticus ATCC 17749.</title>
        <authorList>
            <person name="Liu X.F."/>
            <person name="Cao Y."/>
            <person name="Zhang H.L."/>
            <person name="Chen Y.J."/>
            <person name="Hu C.J."/>
        </authorList>
    </citation>
    <scope>NUCLEOTIDE SEQUENCE [LARGE SCALE GENOMIC DNA]</scope>
    <source>
        <strain evidence="2">ATCC 17749 / DSM 2171 / NBRC 15630 / NCIMB 1903 / NCTC 12160 / XII-53</strain>
    </source>
</reference>
<gene>
    <name evidence="1" type="ORF">N646_0861</name>
</gene>
<dbReference type="HOGENOM" id="CLU_3174553_0_0_6"/>
<accession>A0A2I3C570</accession>
<protein>
    <submittedName>
        <fullName evidence="1">Uncharacterized protein</fullName>
    </submittedName>
</protein>
<organism evidence="1 2">
    <name type="scientific">Vibrio alginolyticus (strain ATCC 17749 / DSM 2171 / NBRC 15630 / NCIMB 1903 / NCTC 12160 / XII-53)</name>
    <dbReference type="NCBI Taxonomy" id="1219076"/>
    <lineage>
        <taxon>Bacteria</taxon>
        <taxon>Pseudomonadati</taxon>
        <taxon>Pseudomonadota</taxon>
        <taxon>Gammaproteobacteria</taxon>
        <taxon>Vibrionales</taxon>
        <taxon>Vibrionaceae</taxon>
        <taxon>Vibrio</taxon>
    </lineage>
</organism>
<sequence length="47" mass="5371">MVQIDKRIVTAMPNGYVDFGLAVAEALELLDRKQKQFILNYHKQGAH</sequence>
<dbReference type="Proteomes" id="UP000016714">
    <property type="component" value="Chromosome 1"/>
</dbReference>
<proteinExistence type="predicted"/>
<name>A0A2I3C570_VIBAX</name>
<dbReference type="EMBL" id="CP006718">
    <property type="protein sequence ID" value="AGV16694.1"/>
    <property type="molecule type" value="Genomic_DNA"/>
</dbReference>
<evidence type="ECO:0000313" key="1">
    <source>
        <dbReference type="EMBL" id="AGV16694.1"/>
    </source>
</evidence>
<evidence type="ECO:0000313" key="2">
    <source>
        <dbReference type="Proteomes" id="UP000016714"/>
    </source>
</evidence>
<dbReference type="AlphaFoldDB" id="A0A2I3C570"/>
<dbReference type="KEGG" id="vag:N646_0861"/>